<dbReference type="OrthoDB" id="2555515at2759"/>
<dbReference type="AlphaFoldDB" id="A0A4Y7TXU0"/>
<name>A0A4Y7TXU0_COPMI</name>
<proteinExistence type="predicted"/>
<organism evidence="1 2">
    <name type="scientific">Coprinellus micaceus</name>
    <name type="common">Glistening ink-cap mushroom</name>
    <name type="synonym">Coprinus micaceus</name>
    <dbReference type="NCBI Taxonomy" id="71717"/>
    <lineage>
        <taxon>Eukaryota</taxon>
        <taxon>Fungi</taxon>
        <taxon>Dikarya</taxon>
        <taxon>Basidiomycota</taxon>
        <taxon>Agaricomycotina</taxon>
        <taxon>Agaricomycetes</taxon>
        <taxon>Agaricomycetidae</taxon>
        <taxon>Agaricales</taxon>
        <taxon>Agaricineae</taxon>
        <taxon>Psathyrellaceae</taxon>
        <taxon>Coprinellus</taxon>
    </lineage>
</organism>
<evidence type="ECO:0000313" key="2">
    <source>
        <dbReference type="Proteomes" id="UP000298030"/>
    </source>
</evidence>
<gene>
    <name evidence="1" type="ORF">FA13DRAFT_406770</name>
</gene>
<dbReference type="Proteomes" id="UP000298030">
    <property type="component" value="Unassembled WGS sequence"/>
</dbReference>
<comment type="caution">
    <text evidence="1">The sequence shown here is derived from an EMBL/GenBank/DDBJ whole genome shotgun (WGS) entry which is preliminary data.</text>
</comment>
<dbReference type="EMBL" id="QPFP01000002">
    <property type="protein sequence ID" value="TEB38794.1"/>
    <property type="molecule type" value="Genomic_DNA"/>
</dbReference>
<sequence length="89" mass="10639">MGRIVKNFKSEQYYTRPEVIELYRQQRNIATPEVVSLRDEPSLSRFRPREADKVSFLHFPRSGWISQRLTIARTHSDDRVNRPERRGLP</sequence>
<evidence type="ECO:0000313" key="1">
    <source>
        <dbReference type="EMBL" id="TEB38794.1"/>
    </source>
</evidence>
<reference evidence="1 2" key="1">
    <citation type="journal article" date="2019" name="Nat. Ecol. Evol.">
        <title>Megaphylogeny resolves global patterns of mushroom evolution.</title>
        <authorList>
            <person name="Varga T."/>
            <person name="Krizsan K."/>
            <person name="Foldi C."/>
            <person name="Dima B."/>
            <person name="Sanchez-Garcia M."/>
            <person name="Sanchez-Ramirez S."/>
            <person name="Szollosi G.J."/>
            <person name="Szarkandi J.G."/>
            <person name="Papp V."/>
            <person name="Albert L."/>
            <person name="Andreopoulos W."/>
            <person name="Angelini C."/>
            <person name="Antonin V."/>
            <person name="Barry K.W."/>
            <person name="Bougher N.L."/>
            <person name="Buchanan P."/>
            <person name="Buyck B."/>
            <person name="Bense V."/>
            <person name="Catcheside P."/>
            <person name="Chovatia M."/>
            <person name="Cooper J."/>
            <person name="Damon W."/>
            <person name="Desjardin D."/>
            <person name="Finy P."/>
            <person name="Geml J."/>
            <person name="Haridas S."/>
            <person name="Hughes K."/>
            <person name="Justo A."/>
            <person name="Karasinski D."/>
            <person name="Kautmanova I."/>
            <person name="Kiss B."/>
            <person name="Kocsube S."/>
            <person name="Kotiranta H."/>
            <person name="LaButti K.M."/>
            <person name="Lechner B.E."/>
            <person name="Liimatainen K."/>
            <person name="Lipzen A."/>
            <person name="Lukacs Z."/>
            <person name="Mihaltcheva S."/>
            <person name="Morgado L.N."/>
            <person name="Niskanen T."/>
            <person name="Noordeloos M.E."/>
            <person name="Ohm R.A."/>
            <person name="Ortiz-Santana B."/>
            <person name="Ovrebo C."/>
            <person name="Racz N."/>
            <person name="Riley R."/>
            <person name="Savchenko A."/>
            <person name="Shiryaev A."/>
            <person name="Soop K."/>
            <person name="Spirin V."/>
            <person name="Szebenyi C."/>
            <person name="Tomsovsky M."/>
            <person name="Tulloss R.E."/>
            <person name="Uehling J."/>
            <person name="Grigoriev I.V."/>
            <person name="Vagvolgyi C."/>
            <person name="Papp T."/>
            <person name="Martin F.M."/>
            <person name="Miettinen O."/>
            <person name="Hibbett D.S."/>
            <person name="Nagy L.G."/>
        </authorList>
    </citation>
    <scope>NUCLEOTIDE SEQUENCE [LARGE SCALE GENOMIC DNA]</scope>
    <source>
        <strain evidence="1 2">FP101781</strain>
    </source>
</reference>
<keyword evidence="2" id="KW-1185">Reference proteome</keyword>
<protein>
    <submittedName>
        <fullName evidence="1">Uncharacterized protein</fullName>
    </submittedName>
</protein>
<accession>A0A4Y7TXU0</accession>